<reference evidence="2" key="2">
    <citation type="submission" date="2008-04" db="EMBL/GenBank/DDBJ databases">
        <title>Draft genome sequence of Providencia stuartii(ATCC 25827).</title>
        <authorList>
            <person name="Sudarsanam P."/>
            <person name="Ley R."/>
            <person name="Guruge J."/>
            <person name="Turnbaugh P.J."/>
            <person name="Mahowald M."/>
            <person name="Liep D."/>
            <person name="Gordon J."/>
        </authorList>
    </citation>
    <scope>NUCLEOTIDE SEQUENCE [LARGE SCALE GENOMIC DNA]</scope>
    <source>
        <strain evidence="2">ATCC 25827</strain>
    </source>
</reference>
<dbReference type="Proteomes" id="UP000004506">
    <property type="component" value="Unassembled WGS sequence"/>
</dbReference>
<protein>
    <submittedName>
        <fullName evidence="1">Uncharacterized protein</fullName>
    </submittedName>
</protein>
<gene>
    <name evidence="1" type="ORF">PROSTU_02781</name>
</gene>
<reference evidence="2" key="1">
    <citation type="submission" date="2008-04" db="EMBL/GenBank/DDBJ databases">
        <title>Draft genome sequence of Providencia stuartii (ATCC 25827).</title>
        <authorList>
            <person name="Sudarsanam P."/>
            <person name="Ley R."/>
            <person name="Guruge J."/>
            <person name="Turnbaugh P.J."/>
            <person name="Mahowald M."/>
            <person name="Liep D."/>
            <person name="Gordon J."/>
        </authorList>
    </citation>
    <scope>NUCLEOTIDE SEQUENCE [LARGE SCALE GENOMIC DNA]</scope>
    <source>
        <strain evidence="2">ATCC 25827</strain>
    </source>
</reference>
<proteinExistence type="predicted"/>
<reference evidence="1 2" key="3">
    <citation type="submission" date="2008-05" db="EMBL/GenBank/DDBJ databases">
        <authorList>
            <person name="Fulton L."/>
            <person name="Clifton S."/>
            <person name="Fulton B."/>
            <person name="Xu J."/>
            <person name="Minx P."/>
            <person name="Pepin K.H."/>
            <person name="Johnson M."/>
            <person name="Thiruvilangam P."/>
            <person name="Bhonagiri V."/>
            <person name="Nash W.E."/>
            <person name="Mardis E.R."/>
            <person name="Wilson R.K."/>
        </authorList>
    </citation>
    <scope>NUCLEOTIDE SEQUENCE [LARGE SCALE GENOMIC DNA]</scope>
    <source>
        <strain evidence="1 2">ATCC 25827</strain>
    </source>
</reference>
<dbReference type="AlphaFoldDB" id="A0AA86YSS4"/>
<dbReference type="EMBL" id="ABJD02000101">
    <property type="protein sequence ID" value="EDU59591.1"/>
    <property type="molecule type" value="Genomic_DNA"/>
</dbReference>
<organism evidence="1 2">
    <name type="scientific">Providencia stuartii ATCC 25827</name>
    <dbReference type="NCBI Taxonomy" id="471874"/>
    <lineage>
        <taxon>Bacteria</taxon>
        <taxon>Pseudomonadati</taxon>
        <taxon>Pseudomonadota</taxon>
        <taxon>Gammaproteobacteria</taxon>
        <taxon>Enterobacterales</taxon>
        <taxon>Morganellaceae</taxon>
        <taxon>Providencia</taxon>
    </lineage>
</organism>
<name>A0AA86YSS4_PROST</name>
<sequence length="126" mass="14107">MKLAAKVSSQLIKSDGGSMIKKRPFLILIVMSCLMTNRSVADSDCISFKHFKVEHEGKICFSIRPLLTCHTECEAVETIHSKVLFQCYYPDIKPQSPEMITQAENIALNIEYPISCVPKKASGNIQ</sequence>
<accession>A0AA86YSS4</accession>
<evidence type="ECO:0000313" key="2">
    <source>
        <dbReference type="Proteomes" id="UP000004506"/>
    </source>
</evidence>
<evidence type="ECO:0000313" key="1">
    <source>
        <dbReference type="EMBL" id="EDU59591.1"/>
    </source>
</evidence>
<comment type="caution">
    <text evidence="1">The sequence shown here is derived from an EMBL/GenBank/DDBJ whole genome shotgun (WGS) entry which is preliminary data.</text>
</comment>